<comment type="caution">
    <text evidence="3">The sequence shown here is derived from an EMBL/GenBank/DDBJ whole genome shotgun (WGS) entry which is preliminary data.</text>
</comment>
<evidence type="ECO:0000256" key="2">
    <source>
        <dbReference type="SAM" id="Phobius"/>
    </source>
</evidence>
<dbReference type="Proteomes" id="UP001437460">
    <property type="component" value="Unassembled WGS sequence"/>
</dbReference>
<sequence>MWKLKLPEGKDRWVFLLTVGVILCILAFPAGSKSSRMALPASRNVEEAGSASMAAGQDAAAYERELEKRVKEILRGVSGVGEVDVMIVLKSSAEKVIQVDNSTSKSVTTEKGSGTDRSVESMDQEHSTVLTGSGSGQEPVVAKEVYPEIAGIVISASGGGQPSVQAEISEAMEALFGLPANKIKVLKRVE</sequence>
<protein>
    <submittedName>
        <fullName evidence="3">Stage III sporulation protein AG</fullName>
    </submittedName>
</protein>
<gene>
    <name evidence="3" type="ORF">WMO41_00355</name>
</gene>
<keyword evidence="2" id="KW-1133">Transmembrane helix</keyword>
<feature type="compositionally biased region" description="Polar residues" evidence="1">
    <location>
        <begin position="102"/>
        <end position="112"/>
    </location>
</feature>
<feature type="transmembrane region" description="Helical" evidence="2">
    <location>
        <begin position="12"/>
        <end position="30"/>
    </location>
</feature>
<proteinExistence type="predicted"/>
<evidence type="ECO:0000313" key="3">
    <source>
        <dbReference type="EMBL" id="MEQ2561641.1"/>
    </source>
</evidence>
<keyword evidence="4" id="KW-1185">Reference proteome</keyword>
<feature type="region of interest" description="Disordered" evidence="1">
    <location>
        <begin position="102"/>
        <end position="123"/>
    </location>
</feature>
<evidence type="ECO:0000256" key="1">
    <source>
        <dbReference type="SAM" id="MobiDB-lite"/>
    </source>
</evidence>
<evidence type="ECO:0000313" key="4">
    <source>
        <dbReference type="Proteomes" id="UP001437460"/>
    </source>
</evidence>
<name>A0ABV1HH49_9FIRM</name>
<keyword evidence="2" id="KW-0472">Membrane</keyword>
<reference evidence="3 4" key="1">
    <citation type="submission" date="2024-03" db="EMBL/GenBank/DDBJ databases">
        <title>Human intestinal bacterial collection.</title>
        <authorList>
            <person name="Pauvert C."/>
            <person name="Hitch T.C.A."/>
            <person name="Clavel T."/>
        </authorList>
    </citation>
    <scope>NUCLEOTIDE SEQUENCE [LARGE SCALE GENOMIC DNA]</scope>
    <source>
        <strain evidence="3 4">CLA-AP-H27</strain>
    </source>
</reference>
<organism evidence="3 4">
    <name type="scientific">Ventrimonas faecis</name>
    <dbReference type="NCBI Taxonomy" id="3133170"/>
    <lineage>
        <taxon>Bacteria</taxon>
        <taxon>Bacillati</taxon>
        <taxon>Bacillota</taxon>
        <taxon>Clostridia</taxon>
        <taxon>Lachnospirales</taxon>
        <taxon>Lachnospiraceae</taxon>
        <taxon>Ventrimonas</taxon>
    </lineage>
</organism>
<keyword evidence="2" id="KW-0812">Transmembrane</keyword>
<feature type="compositionally biased region" description="Basic and acidic residues" evidence="1">
    <location>
        <begin position="113"/>
        <end position="123"/>
    </location>
</feature>
<accession>A0ABV1HH49</accession>
<dbReference type="EMBL" id="JBBMFJ010000001">
    <property type="protein sequence ID" value="MEQ2561641.1"/>
    <property type="molecule type" value="Genomic_DNA"/>
</dbReference>
<dbReference type="RefSeq" id="WP_349228101.1">
    <property type="nucleotide sequence ID" value="NZ_JBBMFJ010000001.1"/>
</dbReference>